<sequence length="64" mass="7301">MTVIDPSLPHMKKSVAYVDEKLKEVGSGPQDRETLRRVCEEASVLFSLGPQESVFLEEFFTRNE</sequence>
<accession>A0A7M3MBP9</accession>
<comment type="caution">
    <text evidence="1">The sequence shown here is derived from an EMBL/GenBank/DDBJ whole genome shotgun (WGS) entry which is preliminary data.</text>
</comment>
<name>A0A7M3MBP9_9BACT</name>
<gene>
    <name evidence="1" type="ORF">DPQ33_14670</name>
</gene>
<dbReference type="Proteomes" id="UP000448292">
    <property type="component" value="Unassembled WGS sequence"/>
</dbReference>
<evidence type="ECO:0000313" key="2">
    <source>
        <dbReference type="Proteomes" id="UP000448292"/>
    </source>
</evidence>
<protein>
    <submittedName>
        <fullName evidence="1">Uncharacterized protein</fullName>
    </submittedName>
</protein>
<organism evidence="1 2">
    <name type="scientific">Oceanidesulfovibrio indonesiensis</name>
    <dbReference type="NCBI Taxonomy" id="54767"/>
    <lineage>
        <taxon>Bacteria</taxon>
        <taxon>Pseudomonadati</taxon>
        <taxon>Thermodesulfobacteriota</taxon>
        <taxon>Desulfovibrionia</taxon>
        <taxon>Desulfovibrionales</taxon>
        <taxon>Desulfovibrionaceae</taxon>
        <taxon>Oceanidesulfovibrio</taxon>
    </lineage>
</organism>
<keyword evidence="2" id="KW-1185">Reference proteome</keyword>
<reference evidence="1 2" key="1">
    <citation type="submission" date="2018-06" db="EMBL/GenBank/DDBJ databases">
        <title>Complete genome of Desulfovibrio indonesiensis P37SLT.</title>
        <authorList>
            <person name="Crispim J.S."/>
            <person name="Vidigal P.M.P."/>
            <person name="Silva L.C.F."/>
            <person name="Laguardia C.N."/>
            <person name="Araujo L.C."/>
            <person name="Dias R.S."/>
            <person name="Sousa M.P."/>
            <person name="Paula S.O."/>
            <person name="Silva C."/>
        </authorList>
    </citation>
    <scope>NUCLEOTIDE SEQUENCE [LARGE SCALE GENOMIC DNA]</scope>
    <source>
        <strain evidence="1 2">P37SLT</strain>
    </source>
</reference>
<proteinExistence type="predicted"/>
<dbReference type="OrthoDB" id="5422828at2"/>
<evidence type="ECO:0000313" key="1">
    <source>
        <dbReference type="EMBL" id="TVM15640.1"/>
    </source>
</evidence>
<dbReference type="RefSeq" id="WP_144303964.1">
    <property type="nucleotide sequence ID" value="NZ_QMIE01000015.1"/>
</dbReference>
<dbReference type="EMBL" id="QMIE01000015">
    <property type="protein sequence ID" value="TVM15640.1"/>
    <property type="molecule type" value="Genomic_DNA"/>
</dbReference>
<dbReference type="AlphaFoldDB" id="A0A7M3MBP9"/>